<dbReference type="RefSeq" id="WP_343786393.1">
    <property type="nucleotide sequence ID" value="NZ_BAAAEU010000001.1"/>
</dbReference>
<proteinExistence type="predicted"/>
<evidence type="ECO:0000256" key="1">
    <source>
        <dbReference type="SAM" id="MobiDB-lite"/>
    </source>
</evidence>
<evidence type="ECO:0000313" key="2">
    <source>
        <dbReference type="EMBL" id="GAA0705422.1"/>
    </source>
</evidence>
<reference evidence="3" key="1">
    <citation type="journal article" date="2019" name="Int. J. Syst. Evol. Microbiol.">
        <title>The Global Catalogue of Microorganisms (GCM) 10K type strain sequencing project: providing services to taxonomists for standard genome sequencing and annotation.</title>
        <authorList>
            <consortium name="The Broad Institute Genomics Platform"/>
            <consortium name="The Broad Institute Genome Sequencing Center for Infectious Disease"/>
            <person name="Wu L."/>
            <person name="Ma J."/>
        </authorList>
    </citation>
    <scope>NUCLEOTIDE SEQUENCE [LARGE SCALE GENOMIC DNA]</scope>
    <source>
        <strain evidence="3">JCM 15421</strain>
    </source>
</reference>
<gene>
    <name evidence="2" type="ORF">GCM10009105_02840</name>
</gene>
<dbReference type="EMBL" id="BAAAEU010000001">
    <property type="protein sequence ID" value="GAA0705422.1"/>
    <property type="molecule type" value="Genomic_DNA"/>
</dbReference>
<protein>
    <submittedName>
        <fullName evidence="2">Uncharacterized protein</fullName>
    </submittedName>
</protein>
<comment type="caution">
    <text evidence="2">The sequence shown here is derived from an EMBL/GenBank/DDBJ whole genome shotgun (WGS) entry which is preliminary data.</text>
</comment>
<evidence type="ECO:0000313" key="3">
    <source>
        <dbReference type="Proteomes" id="UP001501523"/>
    </source>
</evidence>
<keyword evidence="3" id="KW-1185">Reference proteome</keyword>
<sequence>MTCLPAGAALLGVVMVEAPGELGEDENGDVAGTGIDSAASPTDET</sequence>
<dbReference type="Proteomes" id="UP001501523">
    <property type="component" value="Unassembled WGS sequence"/>
</dbReference>
<accession>A0ABP3THY1</accession>
<name>A0ABP3THY1_9GAMM</name>
<feature type="region of interest" description="Disordered" evidence="1">
    <location>
        <begin position="22"/>
        <end position="45"/>
    </location>
</feature>
<organism evidence="2 3">
    <name type="scientific">Dokdonella soli</name>
    <dbReference type="NCBI Taxonomy" id="529810"/>
    <lineage>
        <taxon>Bacteria</taxon>
        <taxon>Pseudomonadati</taxon>
        <taxon>Pseudomonadota</taxon>
        <taxon>Gammaproteobacteria</taxon>
        <taxon>Lysobacterales</taxon>
        <taxon>Rhodanobacteraceae</taxon>
        <taxon>Dokdonella</taxon>
    </lineage>
</organism>